<dbReference type="GeneID" id="34460187"/>
<protein>
    <submittedName>
        <fullName evidence="1">Uncharacterized protein</fullName>
    </submittedName>
</protein>
<evidence type="ECO:0000313" key="2">
    <source>
        <dbReference type="Proteomes" id="UP000184300"/>
    </source>
</evidence>
<evidence type="ECO:0000313" key="1">
    <source>
        <dbReference type="EMBL" id="OJJ78922.1"/>
    </source>
</evidence>
<name>A0A1L9V508_ASPGL</name>
<reference evidence="2" key="1">
    <citation type="journal article" date="2017" name="Genome Biol.">
        <title>Comparative genomics reveals high biological diversity and specific adaptations in the industrially and medically important fungal genus Aspergillus.</title>
        <authorList>
            <person name="de Vries R.P."/>
            <person name="Riley R."/>
            <person name="Wiebenga A."/>
            <person name="Aguilar-Osorio G."/>
            <person name="Amillis S."/>
            <person name="Uchima C.A."/>
            <person name="Anderluh G."/>
            <person name="Asadollahi M."/>
            <person name="Askin M."/>
            <person name="Barry K."/>
            <person name="Battaglia E."/>
            <person name="Bayram O."/>
            <person name="Benocci T."/>
            <person name="Braus-Stromeyer S.A."/>
            <person name="Caldana C."/>
            <person name="Canovas D."/>
            <person name="Cerqueira G.C."/>
            <person name="Chen F."/>
            <person name="Chen W."/>
            <person name="Choi C."/>
            <person name="Clum A."/>
            <person name="Dos Santos R.A."/>
            <person name="Damasio A.R."/>
            <person name="Diallinas G."/>
            <person name="Emri T."/>
            <person name="Fekete E."/>
            <person name="Flipphi M."/>
            <person name="Freyberg S."/>
            <person name="Gallo A."/>
            <person name="Gournas C."/>
            <person name="Habgood R."/>
            <person name="Hainaut M."/>
            <person name="Harispe M.L."/>
            <person name="Henrissat B."/>
            <person name="Hilden K.S."/>
            <person name="Hope R."/>
            <person name="Hossain A."/>
            <person name="Karabika E."/>
            <person name="Karaffa L."/>
            <person name="Karanyi Z."/>
            <person name="Krasevec N."/>
            <person name="Kuo A."/>
            <person name="Kusch H."/>
            <person name="LaButti K."/>
            <person name="Lagendijk E.L."/>
            <person name="Lapidus A."/>
            <person name="Levasseur A."/>
            <person name="Lindquist E."/>
            <person name="Lipzen A."/>
            <person name="Logrieco A.F."/>
            <person name="MacCabe A."/>
            <person name="Maekelae M.R."/>
            <person name="Malavazi I."/>
            <person name="Melin P."/>
            <person name="Meyer V."/>
            <person name="Mielnichuk N."/>
            <person name="Miskei M."/>
            <person name="Molnar A.P."/>
            <person name="Mule G."/>
            <person name="Ngan C.Y."/>
            <person name="Orejas M."/>
            <person name="Orosz E."/>
            <person name="Ouedraogo J.P."/>
            <person name="Overkamp K.M."/>
            <person name="Park H.-S."/>
            <person name="Perrone G."/>
            <person name="Piumi F."/>
            <person name="Punt P.J."/>
            <person name="Ram A.F."/>
            <person name="Ramon A."/>
            <person name="Rauscher S."/>
            <person name="Record E."/>
            <person name="Riano-Pachon D.M."/>
            <person name="Robert V."/>
            <person name="Roehrig J."/>
            <person name="Ruller R."/>
            <person name="Salamov A."/>
            <person name="Salih N.S."/>
            <person name="Samson R.A."/>
            <person name="Sandor E."/>
            <person name="Sanguinetti M."/>
            <person name="Schuetze T."/>
            <person name="Sepcic K."/>
            <person name="Shelest E."/>
            <person name="Sherlock G."/>
            <person name="Sophianopoulou V."/>
            <person name="Squina F.M."/>
            <person name="Sun H."/>
            <person name="Susca A."/>
            <person name="Todd R.B."/>
            <person name="Tsang A."/>
            <person name="Unkles S.E."/>
            <person name="van de Wiele N."/>
            <person name="van Rossen-Uffink D."/>
            <person name="Oliveira J.V."/>
            <person name="Vesth T.C."/>
            <person name="Visser J."/>
            <person name="Yu J.-H."/>
            <person name="Zhou M."/>
            <person name="Andersen M.R."/>
            <person name="Archer D.B."/>
            <person name="Baker S.E."/>
            <person name="Benoit I."/>
            <person name="Brakhage A.A."/>
            <person name="Braus G.H."/>
            <person name="Fischer R."/>
            <person name="Frisvad J.C."/>
            <person name="Goldman G.H."/>
            <person name="Houbraken J."/>
            <person name="Oakley B."/>
            <person name="Pocsi I."/>
            <person name="Scazzocchio C."/>
            <person name="Seiboth B."/>
            <person name="vanKuyk P.A."/>
            <person name="Wortman J."/>
            <person name="Dyer P.S."/>
            <person name="Grigoriev I.V."/>
        </authorList>
    </citation>
    <scope>NUCLEOTIDE SEQUENCE [LARGE SCALE GENOMIC DNA]</scope>
    <source>
        <strain evidence="2">CBS 516.65</strain>
    </source>
</reference>
<dbReference type="EMBL" id="KV878924">
    <property type="protein sequence ID" value="OJJ78922.1"/>
    <property type="molecule type" value="Genomic_DNA"/>
</dbReference>
<gene>
    <name evidence="1" type="ORF">ASPGLDRAFT_30215</name>
</gene>
<dbReference type="Proteomes" id="UP000184300">
    <property type="component" value="Unassembled WGS sequence"/>
</dbReference>
<organism evidence="1 2">
    <name type="scientific">Aspergillus glaucus CBS 516.65</name>
    <dbReference type="NCBI Taxonomy" id="1160497"/>
    <lineage>
        <taxon>Eukaryota</taxon>
        <taxon>Fungi</taxon>
        <taxon>Dikarya</taxon>
        <taxon>Ascomycota</taxon>
        <taxon>Pezizomycotina</taxon>
        <taxon>Eurotiomycetes</taxon>
        <taxon>Eurotiomycetidae</taxon>
        <taxon>Eurotiales</taxon>
        <taxon>Aspergillaceae</taxon>
        <taxon>Aspergillus</taxon>
        <taxon>Aspergillus subgen. Aspergillus</taxon>
    </lineage>
</organism>
<accession>A0A1L9V508</accession>
<sequence>MTFKQIIDIVWPADKALGLWGLVTDVLMEMRCFRDRTLKVLEQPIVERNKTCMQGSNEVGLSMTLLSKGITNRNMGRLLRKKNINPLSSVIQRPKMVDLRLPDDNILSIKVRLEYPSLQTSHERENKDWDVFMFLKLFQSGNDSCRYSQGFTME</sequence>
<keyword evidence="2" id="KW-1185">Reference proteome</keyword>
<dbReference type="VEuPathDB" id="FungiDB:ASPGLDRAFT_30215"/>
<dbReference type="AlphaFoldDB" id="A0A1L9V508"/>
<proteinExistence type="predicted"/>
<dbReference type="RefSeq" id="XP_022395620.1">
    <property type="nucleotide sequence ID" value="XM_022543926.1"/>
</dbReference>